<dbReference type="InterPro" id="IPR001709">
    <property type="entry name" value="Flavoprot_Pyr_Nucl_cyt_Rdtase"/>
</dbReference>
<dbReference type="InterPro" id="IPR017927">
    <property type="entry name" value="FAD-bd_FR_type"/>
</dbReference>
<dbReference type="Gene3D" id="3.40.50.80">
    <property type="entry name" value="Nucleotide-binding domain of ferredoxin-NADP reductase (FNR) module"/>
    <property type="match status" value="1"/>
</dbReference>
<name>A0A9W6J0X9_9HYPH</name>
<dbReference type="InterPro" id="IPR017938">
    <property type="entry name" value="Riboflavin_synthase-like_b-brl"/>
</dbReference>
<dbReference type="Gene3D" id="2.40.30.10">
    <property type="entry name" value="Translation factors"/>
    <property type="match status" value="1"/>
</dbReference>
<gene>
    <name evidence="3" type="ORF">GCM10008179_19700</name>
</gene>
<dbReference type="RefSeq" id="WP_271168578.1">
    <property type="nucleotide sequence ID" value="NZ_BSFI01000008.1"/>
</dbReference>
<dbReference type="SUPFAM" id="SSF63380">
    <property type="entry name" value="Riboflavin synthase domain-like"/>
    <property type="match status" value="1"/>
</dbReference>
<dbReference type="InterPro" id="IPR050415">
    <property type="entry name" value="MRET"/>
</dbReference>
<evidence type="ECO:0000313" key="3">
    <source>
        <dbReference type="EMBL" id="GLK68332.1"/>
    </source>
</evidence>
<evidence type="ECO:0000259" key="2">
    <source>
        <dbReference type="PROSITE" id="PS51384"/>
    </source>
</evidence>
<keyword evidence="4" id="KW-1185">Reference proteome</keyword>
<dbReference type="PROSITE" id="PS51384">
    <property type="entry name" value="FAD_FR"/>
    <property type="match status" value="1"/>
</dbReference>
<dbReference type="PANTHER" id="PTHR47354">
    <property type="entry name" value="NADH OXIDOREDUCTASE HCR"/>
    <property type="match status" value="1"/>
</dbReference>
<organism evidence="3 4">
    <name type="scientific">Hansschlegelia plantiphila</name>
    <dbReference type="NCBI Taxonomy" id="374655"/>
    <lineage>
        <taxon>Bacteria</taxon>
        <taxon>Pseudomonadati</taxon>
        <taxon>Pseudomonadota</taxon>
        <taxon>Alphaproteobacteria</taxon>
        <taxon>Hyphomicrobiales</taxon>
        <taxon>Methylopilaceae</taxon>
        <taxon>Hansschlegelia</taxon>
    </lineage>
</organism>
<dbReference type="GO" id="GO:0016491">
    <property type="term" value="F:oxidoreductase activity"/>
    <property type="evidence" value="ECO:0007669"/>
    <property type="project" value="InterPro"/>
</dbReference>
<dbReference type="InterPro" id="IPR001433">
    <property type="entry name" value="OxRdtase_FAD/NAD-bd"/>
</dbReference>
<accession>A0A9W6J0X9</accession>
<protein>
    <submittedName>
        <fullName evidence="3">Oxidoreductase</fullName>
    </submittedName>
</protein>
<reference evidence="3" key="2">
    <citation type="submission" date="2023-01" db="EMBL/GenBank/DDBJ databases">
        <authorList>
            <person name="Sun Q."/>
            <person name="Evtushenko L."/>
        </authorList>
    </citation>
    <scope>NUCLEOTIDE SEQUENCE</scope>
    <source>
        <strain evidence="3">VKM B-2347</strain>
    </source>
</reference>
<comment type="cofactor">
    <cofactor evidence="1">
        <name>[2Fe-2S] cluster</name>
        <dbReference type="ChEBI" id="CHEBI:190135"/>
    </cofactor>
</comment>
<reference evidence="3" key="1">
    <citation type="journal article" date="2014" name="Int. J. Syst. Evol. Microbiol.">
        <title>Complete genome sequence of Corynebacterium casei LMG S-19264T (=DSM 44701T), isolated from a smear-ripened cheese.</title>
        <authorList>
            <consortium name="US DOE Joint Genome Institute (JGI-PGF)"/>
            <person name="Walter F."/>
            <person name="Albersmeier A."/>
            <person name="Kalinowski J."/>
            <person name="Ruckert C."/>
        </authorList>
    </citation>
    <scope>NUCLEOTIDE SEQUENCE</scope>
    <source>
        <strain evidence="3">VKM B-2347</strain>
    </source>
</reference>
<comment type="caution">
    <text evidence="3">The sequence shown here is derived from an EMBL/GenBank/DDBJ whole genome shotgun (WGS) entry which is preliminary data.</text>
</comment>
<dbReference type="Pfam" id="PF00175">
    <property type="entry name" value="NAD_binding_1"/>
    <property type="match status" value="1"/>
</dbReference>
<dbReference type="AlphaFoldDB" id="A0A9W6J0X9"/>
<dbReference type="SUPFAM" id="SSF52343">
    <property type="entry name" value="Ferredoxin reductase-like, C-terminal NADP-linked domain"/>
    <property type="match status" value="1"/>
</dbReference>
<dbReference type="PANTHER" id="PTHR47354:SF5">
    <property type="entry name" value="PROTEIN RFBI"/>
    <property type="match status" value="1"/>
</dbReference>
<feature type="domain" description="FAD-binding FR-type" evidence="2">
    <location>
        <begin position="6"/>
        <end position="108"/>
    </location>
</feature>
<sequence length="245" mass="25826">MNDAPSAWRTATIEKIVPQTSRVSSFFLAPEPPFAFRAGQHVDVRLTAADGYQARRSYSIASAPENNRSVELAIEELEEGEVSAFFHEVAAVGDAVEIRGPIGGHFVWSVEDGGPLLLVGAGSGVAPLMAMARHRAARGSRIPTLLLVAARTWDDVLFREELLELEARGDGFAFVVALSRGAASRAGDHGRRVDAAIAADALSRLPASPLRTFVCGSNAFVETASAGLVAGGLAASVIRTERYGG</sequence>
<evidence type="ECO:0000256" key="1">
    <source>
        <dbReference type="ARBA" id="ARBA00034078"/>
    </source>
</evidence>
<dbReference type="EMBL" id="BSFI01000008">
    <property type="protein sequence ID" value="GLK68332.1"/>
    <property type="molecule type" value="Genomic_DNA"/>
</dbReference>
<dbReference type="InterPro" id="IPR008333">
    <property type="entry name" value="Cbr1-like_FAD-bd_dom"/>
</dbReference>
<dbReference type="PRINTS" id="PR00371">
    <property type="entry name" value="FPNCR"/>
</dbReference>
<dbReference type="PRINTS" id="PR00406">
    <property type="entry name" value="CYTB5RDTASE"/>
</dbReference>
<proteinExistence type="predicted"/>
<dbReference type="Pfam" id="PF00970">
    <property type="entry name" value="FAD_binding_6"/>
    <property type="match status" value="1"/>
</dbReference>
<evidence type="ECO:0000313" key="4">
    <source>
        <dbReference type="Proteomes" id="UP001143372"/>
    </source>
</evidence>
<dbReference type="Proteomes" id="UP001143372">
    <property type="component" value="Unassembled WGS sequence"/>
</dbReference>
<dbReference type="InterPro" id="IPR039261">
    <property type="entry name" value="FNR_nucleotide-bd"/>
</dbReference>